<evidence type="ECO:0000313" key="3">
    <source>
        <dbReference type="Proteomes" id="UP000054776"/>
    </source>
</evidence>
<keyword evidence="1" id="KW-1133">Transmembrane helix</keyword>
<evidence type="ECO:0000256" key="1">
    <source>
        <dbReference type="SAM" id="Phobius"/>
    </source>
</evidence>
<keyword evidence="1" id="KW-0472">Membrane</keyword>
<dbReference type="EMBL" id="JYDH01001518">
    <property type="protein sequence ID" value="KRY24681.1"/>
    <property type="molecule type" value="Genomic_DNA"/>
</dbReference>
<protein>
    <submittedName>
        <fullName evidence="2">Uncharacterized protein</fullName>
    </submittedName>
</protein>
<gene>
    <name evidence="2" type="ORF">T01_11928</name>
</gene>
<feature type="transmembrane region" description="Helical" evidence="1">
    <location>
        <begin position="46"/>
        <end position="68"/>
    </location>
</feature>
<organism evidence="2 3">
    <name type="scientific">Trichinella spiralis</name>
    <name type="common">Trichina worm</name>
    <dbReference type="NCBI Taxonomy" id="6334"/>
    <lineage>
        <taxon>Eukaryota</taxon>
        <taxon>Metazoa</taxon>
        <taxon>Ecdysozoa</taxon>
        <taxon>Nematoda</taxon>
        <taxon>Enoplea</taxon>
        <taxon>Dorylaimia</taxon>
        <taxon>Trichinellida</taxon>
        <taxon>Trichinellidae</taxon>
        <taxon>Trichinella</taxon>
    </lineage>
</organism>
<proteinExistence type="predicted"/>
<keyword evidence="1" id="KW-0812">Transmembrane</keyword>
<dbReference type="InParanoid" id="A0A0V1AJQ4"/>
<dbReference type="AlphaFoldDB" id="A0A0V1AJQ4"/>
<comment type="caution">
    <text evidence="2">The sequence shown here is derived from an EMBL/GenBank/DDBJ whole genome shotgun (WGS) entry which is preliminary data.</text>
</comment>
<evidence type="ECO:0000313" key="2">
    <source>
        <dbReference type="EMBL" id="KRY24681.1"/>
    </source>
</evidence>
<feature type="non-terminal residue" evidence="2">
    <location>
        <position position="111"/>
    </location>
</feature>
<name>A0A0V1AJQ4_TRISP</name>
<dbReference type="Proteomes" id="UP000054776">
    <property type="component" value="Unassembled WGS sequence"/>
</dbReference>
<keyword evidence="3" id="KW-1185">Reference proteome</keyword>
<accession>A0A0V1AJQ4</accession>
<sequence length="111" mass="13112">MHKNRFPALRYANNDRHKRCLIVSKGALVRLTYVASRSVVKRSLRLFTAFLASSISELIVQFFNFAIYEQRRKKKRKHGLLVEQIADDMKWFADDTKRIADGTKQNKKRQK</sequence>
<reference evidence="2 3" key="1">
    <citation type="submission" date="2015-01" db="EMBL/GenBank/DDBJ databases">
        <title>Evolution of Trichinella species and genotypes.</title>
        <authorList>
            <person name="Korhonen P.K."/>
            <person name="Edoardo P."/>
            <person name="Giuseppe L.R."/>
            <person name="Gasser R.B."/>
        </authorList>
    </citation>
    <scope>NUCLEOTIDE SEQUENCE [LARGE SCALE GENOMIC DNA]</scope>
    <source>
        <strain evidence="2">ISS3</strain>
    </source>
</reference>